<gene>
    <name evidence="1" type="ORF">GLYMA_17G001000</name>
</gene>
<protein>
    <submittedName>
        <fullName evidence="1 2">Uncharacterized protein</fullName>
    </submittedName>
</protein>
<dbReference type="HOGENOM" id="CLU_3018129_0_0_1"/>
<proteinExistence type="predicted"/>
<evidence type="ECO:0000313" key="3">
    <source>
        <dbReference type="Proteomes" id="UP000008827"/>
    </source>
</evidence>
<evidence type="ECO:0000313" key="2">
    <source>
        <dbReference type="EnsemblPlants" id="KRH01862"/>
    </source>
</evidence>
<dbReference type="EMBL" id="CM000850">
    <property type="protein sequence ID" value="KRH01862.1"/>
    <property type="molecule type" value="Genomic_DNA"/>
</dbReference>
<keyword evidence="3" id="KW-1185">Reference proteome</keyword>
<sequence>MQLSNQTGVTAVDGLGLRLNLLRMLSGNFNIEDDCLGLAYVNFTHLMLVKVNRLHC</sequence>
<reference evidence="2" key="2">
    <citation type="submission" date="2018-02" db="UniProtKB">
        <authorList>
            <consortium name="EnsemblPlants"/>
        </authorList>
    </citation>
    <scope>IDENTIFICATION</scope>
    <source>
        <strain evidence="2">Williams 82</strain>
    </source>
</reference>
<organism evidence="1">
    <name type="scientific">Glycine max</name>
    <name type="common">Soybean</name>
    <name type="synonym">Glycine hispida</name>
    <dbReference type="NCBI Taxonomy" id="3847"/>
    <lineage>
        <taxon>Eukaryota</taxon>
        <taxon>Viridiplantae</taxon>
        <taxon>Streptophyta</taxon>
        <taxon>Embryophyta</taxon>
        <taxon>Tracheophyta</taxon>
        <taxon>Spermatophyta</taxon>
        <taxon>Magnoliopsida</taxon>
        <taxon>eudicotyledons</taxon>
        <taxon>Gunneridae</taxon>
        <taxon>Pentapetalae</taxon>
        <taxon>rosids</taxon>
        <taxon>fabids</taxon>
        <taxon>Fabales</taxon>
        <taxon>Fabaceae</taxon>
        <taxon>Papilionoideae</taxon>
        <taxon>50 kb inversion clade</taxon>
        <taxon>NPAAA clade</taxon>
        <taxon>indigoferoid/millettioid clade</taxon>
        <taxon>Phaseoleae</taxon>
        <taxon>Glycine</taxon>
        <taxon>Glycine subgen. Soja</taxon>
    </lineage>
</organism>
<dbReference type="EnsemblPlants" id="KRH01862">
    <property type="protein sequence ID" value="KRH01862"/>
    <property type="gene ID" value="GLYMA_17G001000"/>
</dbReference>
<accession>K7MJ56</accession>
<reference evidence="1" key="3">
    <citation type="submission" date="2018-07" db="EMBL/GenBank/DDBJ databases">
        <title>WGS assembly of Glycine max.</title>
        <authorList>
            <person name="Schmutz J."/>
            <person name="Cannon S."/>
            <person name="Schlueter J."/>
            <person name="Ma J."/>
            <person name="Mitros T."/>
            <person name="Nelson W."/>
            <person name="Hyten D."/>
            <person name="Song Q."/>
            <person name="Thelen J."/>
            <person name="Cheng J."/>
            <person name="Xu D."/>
            <person name="Hellsten U."/>
            <person name="May G."/>
            <person name="Yu Y."/>
            <person name="Sakurai T."/>
            <person name="Umezawa T."/>
            <person name="Bhattacharyya M."/>
            <person name="Sandhu D."/>
            <person name="Valliyodan B."/>
            <person name="Lindquist E."/>
            <person name="Peto M."/>
            <person name="Grant D."/>
            <person name="Shu S."/>
            <person name="Goodstein D."/>
            <person name="Barry K."/>
            <person name="Futrell-Griggs M."/>
            <person name="Abernathy B."/>
            <person name="Du J."/>
            <person name="Tian Z."/>
            <person name="Zhu L."/>
            <person name="Gill N."/>
            <person name="Joshi T."/>
            <person name="Libault M."/>
            <person name="Sethuraman A."/>
            <person name="Zhang X."/>
            <person name="Shinozaki K."/>
            <person name="Nguyen H."/>
            <person name="Wing R."/>
            <person name="Cregan P."/>
            <person name="Specht J."/>
            <person name="Grimwood J."/>
            <person name="Rokhsar D."/>
            <person name="Stacey G."/>
            <person name="Shoemaker R."/>
            <person name="Jackson S."/>
        </authorList>
    </citation>
    <scope>NUCLEOTIDE SEQUENCE</scope>
    <source>
        <tissue evidence="1">Callus</tissue>
    </source>
</reference>
<reference evidence="1 2" key="1">
    <citation type="journal article" date="2010" name="Nature">
        <title>Genome sequence of the palaeopolyploid soybean.</title>
        <authorList>
            <person name="Schmutz J."/>
            <person name="Cannon S.B."/>
            <person name="Schlueter J."/>
            <person name="Ma J."/>
            <person name="Mitros T."/>
            <person name="Nelson W."/>
            <person name="Hyten D.L."/>
            <person name="Song Q."/>
            <person name="Thelen J.J."/>
            <person name="Cheng J."/>
            <person name="Xu D."/>
            <person name="Hellsten U."/>
            <person name="May G.D."/>
            <person name="Yu Y."/>
            <person name="Sakurai T."/>
            <person name="Umezawa T."/>
            <person name="Bhattacharyya M.K."/>
            <person name="Sandhu D."/>
            <person name="Valliyodan B."/>
            <person name="Lindquist E."/>
            <person name="Peto M."/>
            <person name="Grant D."/>
            <person name="Shu S."/>
            <person name="Goodstein D."/>
            <person name="Barry K."/>
            <person name="Futrell-Griggs M."/>
            <person name="Abernathy B."/>
            <person name="Du J."/>
            <person name="Tian Z."/>
            <person name="Zhu L."/>
            <person name="Gill N."/>
            <person name="Joshi T."/>
            <person name="Libault M."/>
            <person name="Sethuraman A."/>
            <person name="Zhang X.-C."/>
            <person name="Shinozaki K."/>
            <person name="Nguyen H.T."/>
            <person name="Wing R.A."/>
            <person name="Cregan P."/>
            <person name="Specht J."/>
            <person name="Grimwood J."/>
            <person name="Rokhsar D."/>
            <person name="Stacey G."/>
            <person name="Shoemaker R.C."/>
            <person name="Jackson S.A."/>
        </authorList>
    </citation>
    <scope>NUCLEOTIDE SEQUENCE [LARGE SCALE GENOMIC DNA]</scope>
    <source>
        <strain evidence="2">cv. Williams 82</strain>
        <tissue evidence="1">Callus</tissue>
    </source>
</reference>
<dbReference type="AlphaFoldDB" id="K7MJ56"/>
<evidence type="ECO:0000313" key="1">
    <source>
        <dbReference type="EMBL" id="KRH01862.1"/>
    </source>
</evidence>
<dbReference type="Gramene" id="KRH01862">
    <property type="protein sequence ID" value="KRH01862"/>
    <property type="gene ID" value="GLYMA_17G001000"/>
</dbReference>
<dbReference type="InParanoid" id="K7MJ56"/>
<name>K7MJ56_SOYBN</name>
<dbReference type="Proteomes" id="UP000008827">
    <property type="component" value="Chromosome 17"/>
</dbReference>
<dbReference type="PaxDb" id="3847-GLYMA17G00340.1"/>